<feature type="compositionally biased region" description="Acidic residues" evidence="8">
    <location>
        <begin position="473"/>
        <end position="482"/>
    </location>
</feature>
<keyword evidence="2" id="KW-0479">Metal-binding</keyword>
<dbReference type="AlphaFoldDB" id="A0A7K7UW89"/>
<feature type="non-terminal residue" evidence="10">
    <location>
        <position position="1"/>
    </location>
</feature>
<dbReference type="InterPro" id="IPR011124">
    <property type="entry name" value="Znf_CW"/>
</dbReference>
<dbReference type="Pfam" id="PF13589">
    <property type="entry name" value="HATPase_c_3"/>
    <property type="match status" value="1"/>
</dbReference>
<gene>
    <name evidence="10" type="primary">Morc4</name>
    <name evidence="10" type="ORF">EUDELE_R14519</name>
</gene>
<dbReference type="Gene3D" id="3.30.565.10">
    <property type="entry name" value="Histidine kinase-like ATPase, C-terminal domain"/>
    <property type="match status" value="1"/>
</dbReference>
<reference evidence="10 11" key="1">
    <citation type="submission" date="2019-09" db="EMBL/GenBank/DDBJ databases">
        <title>Bird 10,000 Genomes (B10K) Project - Family phase.</title>
        <authorList>
            <person name="Zhang G."/>
        </authorList>
    </citation>
    <scope>NUCLEOTIDE SEQUENCE [LARGE SCALE GENOMIC DNA]</scope>
    <source>
        <strain evidence="10">B10K-LSUMZ-16893</strain>
    </source>
</reference>
<accession>A0A7K7UW89</accession>
<dbReference type="SUPFAM" id="SSF55874">
    <property type="entry name" value="ATPase domain of HSP90 chaperone/DNA topoisomerase II/histidine kinase"/>
    <property type="match status" value="1"/>
</dbReference>
<feature type="domain" description="CW-type" evidence="9">
    <location>
        <begin position="425"/>
        <end position="477"/>
    </location>
</feature>
<protein>
    <submittedName>
        <fullName evidence="10">MORC4 protein</fullName>
    </submittedName>
</protein>
<evidence type="ECO:0000256" key="3">
    <source>
        <dbReference type="ARBA" id="ARBA00022771"/>
    </source>
</evidence>
<name>A0A7K7UW89_EUDEL</name>
<dbReference type="InterPro" id="IPR041006">
    <property type="entry name" value="Morc_S5"/>
</dbReference>
<dbReference type="FunFam" id="3.30.565.10:FF:000035">
    <property type="entry name" value="MORC family CW-type zinc finger protein 4"/>
    <property type="match status" value="1"/>
</dbReference>
<dbReference type="PANTHER" id="PTHR23336">
    <property type="entry name" value="ZINC FINGER CW-TYPE COILED-COIL DOMAIN PROTEIN 3"/>
    <property type="match status" value="1"/>
</dbReference>
<feature type="non-terminal residue" evidence="10">
    <location>
        <position position="877"/>
    </location>
</feature>
<sequence>AILRRRAPPCPADRAPYAGPRRRPQRRSLSPQMGACCLQSHSAGHARPFSAVAELLDNASDASVTARRLSIDVLQLKGHLCLSFTDNGAGMTPHKLHRMLSFGSKENTVPGSAPRVGLYGNGFKSGSMRLGKDAIVFTKNGGALTVGLLSQTYLERVRAKAVTVPLVPFNQQNKKIIVTEDSVPSLEAILEHTLFNTREELLAQFDAIPGKKGTRILIWNMRRNEDGKPELDFDTDEHDIRLADFLIANVETHGKRILPSQEMVPEFSVLETEYSLRAYCSILYLKPRMQIVLRQKKVNTQLISKSLAKTEYDVYKPTFASKRVRITFGFSCRNKSHYGVMMYHKNRLIKPYEKVGCQKKGEAVGVIGVIECNFLKLAQNKQDFEESKEYRRTVAVLGQKLNTYWKTKMAQMNLGSADTACVIAERPDQTWVQCEECLKWRKLPDKVDLASLPEKWFCNLHPHPKYRNCSAPEDQDASEEEMSLSPSQKYRKGKPNLPVKEELLEKHGAQMGVPPPDLPSPSRPPFPLQKSFVQPYQDRGDLVYIKQEAGGGLCTYLLTGLRGRLGSACPVSSAWRWDGGCRREDVPGSPARSAAGQEDPVVVRGELEGPMPNLIAESQDADRSVCVNAFGSTQNVAKGPFVAVVGVSTAAAGSEAPIQLFPFGWKERLPPDRPTLGKAPCLRTGNRGGEVQVLNLRKQEDVMEQENMRRAMENISVKLRNVSAERDLLRCKVEEIEREKCYLKTEFLKSQQELAVLRAQETEGLYWSKKHMGYRQAEVQELKAKLERSTEEKAELAERLKETEMRLEVLREAQVSCRDPEKGDLKSILEKLKNLRMNVSWLLSLVLPHLELQEINFESDQVDEILQTVLETNRTLE</sequence>
<evidence type="ECO:0000256" key="8">
    <source>
        <dbReference type="SAM" id="MobiDB-lite"/>
    </source>
</evidence>
<dbReference type="GO" id="GO:0016887">
    <property type="term" value="F:ATP hydrolysis activity"/>
    <property type="evidence" value="ECO:0007669"/>
    <property type="project" value="InterPro"/>
</dbReference>
<evidence type="ECO:0000256" key="2">
    <source>
        <dbReference type="ARBA" id="ARBA00022723"/>
    </source>
</evidence>
<dbReference type="GO" id="GO:0008270">
    <property type="term" value="F:zinc ion binding"/>
    <property type="evidence" value="ECO:0007669"/>
    <property type="project" value="UniProtKB-KW"/>
</dbReference>
<dbReference type="Gene3D" id="3.30.40.100">
    <property type="match status" value="1"/>
</dbReference>
<keyword evidence="11" id="KW-1185">Reference proteome</keyword>
<proteinExistence type="predicted"/>
<dbReference type="PANTHER" id="PTHR23336:SF22">
    <property type="entry name" value="MORC FAMILY CW-TYPE ZINC FINGER PROTEIN 4"/>
    <property type="match status" value="1"/>
</dbReference>
<evidence type="ECO:0000256" key="7">
    <source>
        <dbReference type="SAM" id="Coils"/>
    </source>
</evidence>
<keyword evidence="6" id="KW-0539">Nucleus</keyword>
<dbReference type="PROSITE" id="PS51050">
    <property type="entry name" value="ZF_CW"/>
    <property type="match status" value="1"/>
</dbReference>
<dbReference type="InterPro" id="IPR045261">
    <property type="entry name" value="MORC_ATPase"/>
</dbReference>
<evidence type="ECO:0000256" key="5">
    <source>
        <dbReference type="ARBA" id="ARBA00023054"/>
    </source>
</evidence>
<dbReference type="GO" id="GO:0005654">
    <property type="term" value="C:nucleoplasm"/>
    <property type="evidence" value="ECO:0007669"/>
    <property type="project" value="TreeGrafter"/>
</dbReference>
<dbReference type="EMBL" id="VZSX01000011">
    <property type="protein sequence ID" value="NXA32511.1"/>
    <property type="molecule type" value="Genomic_DNA"/>
</dbReference>
<evidence type="ECO:0000256" key="6">
    <source>
        <dbReference type="ARBA" id="ARBA00023242"/>
    </source>
</evidence>
<feature type="region of interest" description="Disordered" evidence="8">
    <location>
        <begin position="469"/>
        <end position="496"/>
    </location>
</feature>
<comment type="caution">
    <text evidence="10">The sequence shown here is derived from an EMBL/GenBank/DDBJ whole genome shotgun (WGS) entry which is preliminary data.</text>
</comment>
<organism evidence="10 11">
    <name type="scientific">Eudromia elegans</name>
    <name type="common">Elegant crested-tinamou</name>
    <dbReference type="NCBI Taxonomy" id="8805"/>
    <lineage>
        <taxon>Eukaryota</taxon>
        <taxon>Metazoa</taxon>
        <taxon>Chordata</taxon>
        <taxon>Craniata</taxon>
        <taxon>Vertebrata</taxon>
        <taxon>Euteleostomi</taxon>
        <taxon>Archelosauria</taxon>
        <taxon>Archosauria</taxon>
        <taxon>Dinosauria</taxon>
        <taxon>Saurischia</taxon>
        <taxon>Theropoda</taxon>
        <taxon>Coelurosauria</taxon>
        <taxon>Aves</taxon>
        <taxon>Palaeognathae</taxon>
        <taxon>Tinamiformes</taxon>
        <taxon>Tinamidae</taxon>
        <taxon>Eudromia</taxon>
    </lineage>
</organism>
<evidence type="ECO:0000256" key="4">
    <source>
        <dbReference type="ARBA" id="ARBA00022833"/>
    </source>
</evidence>
<feature type="region of interest" description="Disordered" evidence="8">
    <location>
        <begin position="1"/>
        <end position="31"/>
    </location>
</feature>
<evidence type="ECO:0000259" key="9">
    <source>
        <dbReference type="PROSITE" id="PS51050"/>
    </source>
</evidence>
<keyword evidence="3" id="KW-0863">Zinc-finger</keyword>
<dbReference type="OrthoDB" id="757982at2759"/>
<dbReference type="Pfam" id="PF17942">
    <property type="entry name" value="Morc6_S5"/>
    <property type="match status" value="1"/>
</dbReference>
<dbReference type="Proteomes" id="UP000533954">
    <property type="component" value="Unassembled WGS sequence"/>
</dbReference>
<comment type="subcellular location">
    <subcellularLocation>
        <location evidence="1">Nucleus</location>
    </subcellularLocation>
</comment>
<feature type="coiled-coil region" evidence="7">
    <location>
        <begin position="779"/>
        <end position="813"/>
    </location>
</feature>
<dbReference type="InterPro" id="IPR036890">
    <property type="entry name" value="HATPase_C_sf"/>
</dbReference>
<evidence type="ECO:0000256" key="1">
    <source>
        <dbReference type="ARBA" id="ARBA00004123"/>
    </source>
</evidence>
<dbReference type="Pfam" id="PF07496">
    <property type="entry name" value="zf-CW"/>
    <property type="match status" value="1"/>
</dbReference>
<keyword evidence="5 7" id="KW-0175">Coiled coil</keyword>
<keyword evidence="4" id="KW-0862">Zinc</keyword>
<evidence type="ECO:0000313" key="11">
    <source>
        <dbReference type="Proteomes" id="UP000533954"/>
    </source>
</evidence>
<evidence type="ECO:0000313" key="10">
    <source>
        <dbReference type="EMBL" id="NXA32511.1"/>
    </source>
</evidence>